<comment type="similarity">
    <text evidence="1">Belongs to the sulfotransferase 1 family.</text>
</comment>
<protein>
    <recommendedName>
        <fullName evidence="3">Sulfotransferase domain-containing protein</fullName>
    </recommendedName>
</protein>
<organism evidence="4 5">
    <name type="scientific">Moorena producens PAL-8-15-08-1</name>
    <dbReference type="NCBI Taxonomy" id="1458985"/>
    <lineage>
        <taxon>Bacteria</taxon>
        <taxon>Bacillati</taxon>
        <taxon>Cyanobacteriota</taxon>
        <taxon>Cyanophyceae</taxon>
        <taxon>Coleofasciculales</taxon>
        <taxon>Coleofasciculaceae</taxon>
        <taxon>Moorena</taxon>
    </lineage>
</organism>
<evidence type="ECO:0000256" key="2">
    <source>
        <dbReference type="ARBA" id="ARBA00022679"/>
    </source>
</evidence>
<feature type="domain" description="Sulfotransferase" evidence="3">
    <location>
        <begin position="40"/>
        <end position="282"/>
    </location>
</feature>
<proteinExistence type="inferred from homology"/>
<name>A0A1D8TUR5_9CYAN</name>
<sequence length="292" mass="33236">MADYKQALVKDGKNPEGLIVFPAFITQKEMDALKDFRVGDRDTFVVAYPKSGTTWMEQIVHLLGLNGEQGDKVLSEAVPWLEGAATRYGGLENLIKTSGDRRYFHTHLPLSLMPMFGKTKAKYIYVARNPKDNAVSYYYHALSKMGYEGSWSEFIQLYREGKVAYGSIFDHVFDWWKASQHSDNVMFVKYEDMKKNLAQVVTDVASFIDIPLTSDLLDTVVAASDFSAMAINPKANLDWVPQREGIPKHMRKGIVGDWKNHFSSEETSSFDALYQSRMVQFGLEFDFEGSRE</sequence>
<dbReference type="Proteomes" id="UP000177870">
    <property type="component" value="Chromosome"/>
</dbReference>
<dbReference type="GO" id="GO:0008146">
    <property type="term" value="F:sulfotransferase activity"/>
    <property type="evidence" value="ECO:0007669"/>
    <property type="project" value="InterPro"/>
</dbReference>
<accession>A0A1D8TUR5</accession>
<gene>
    <name evidence="4" type="ORF">BJP34_19525</name>
</gene>
<dbReference type="Gene3D" id="3.40.50.300">
    <property type="entry name" value="P-loop containing nucleotide triphosphate hydrolases"/>
    <property type="match status" value="1"/>
</dbReference>
<dbReference type="RefSeq" id="WP_070393776.1">
    <property type="nucleotide sequence ID" value="NZ_CP017599.1"/>
</dbReference>
<dbReference type="InterPro" id="IPR000863">
    <property type="entry name" value="Sulfotransferase_dom"/>
</dbReference>
<dbReference type="SUPFAM" id="SSF52540">
    <property type="entry name" value="P-loop containing nucleoside triphosphate hydrolases"/>
    <property type="match status" value="1"/>
</dbReference>
<dbReference type="OrthoDB" id="8446141at2"/>
<dbReference type="STRING" id="1458985.BJP34_19525"/>
<dbReference type="EMBL" id="CP017599">
    <property type="protein sequence ID" value="AOX01334.1"/>
    <property type="molecule type" value="Genomic_DNA"/>
</dbReference>
<dbReference type="InterPro" id="IPR027417">
    <property type="entry name" value="P-loop_NTPase"/>
</dbReference>
<dbReference type="Pfam" id="PF00685">
    <property type="entry name" value="Sulfotransfer_1"/>
    <property type="match status" value="1"/>
</dbReference>
<keyword evidence="2" id="KW-0808">Transferase</keyword>
<evidence type="ECO:0000256" key="1">
    <source>
        <dbReference type="ARBA" id="ARBA00005771"/>
    </source>
</evidence>
<reference evidence="5" key="1">
    <citation type="submission" date="2016-10" db="EMBL/GenBank/DDBJ databases">
        <title>Comparative genomics uncovers the prolific and rare metabolic potential of the cyanobacterial genus Moorea.</title>
        <authorList>
            <person name="Leao T."/>
            <person name="Castelao G."/>
            <person name="Korobeynikov A."/>
            <person name="Monroe E.A."/>
            <person name="Podell S."/>
            <person name="Glukhov E."/>
            <person name="Allen E."/>
            <person name="Gerwick W.H."/>
            <person name="Gerwick L."/>
        </authorList>
    </citation>
    <scope>NUCLEOTIDE SEQUENCE [LARGE SCALE GENOMIC DNA]</scope>
    <source>
        <strain evidence="5">PAL-8-15-08-1</strain>
    </source>
</reference>
<evidence type="ECO:0000313" key="5">
    <source>
        <dbReference type="Proteomes" id="UP000177870"/>
    </source>
</evidence>
<dbReference type="PANTHER" id="PTHR11783">
    <property type="entry name" value="SULFOTRANSFERASE SULT"/>
    <property type="match status" value="1"/>
</dbReference>
<dbReference type="KEGG" id="mpro:BJP34_19525"/>
<dbReference type="AlphaFoldDB" id="A0A1D8TUR5"/>
<evidence type="ECO:0000313" key="4">
    <source>
        <dbReference type="EMBL" id="AOX01334.1"/>
    </source>
</evidence>
<evidence type="ECO:0000259" key="3">
    <source>
        <dbReference type="Pfam" id="PF00685"/>
    </source>
</evidence>